<dbReference type="Gene3D" id="3.40.50.720">
    <property type="entry name" value="NAD(P)-binding Rossmann-like Domain"/>
    <property type="match status" value="1"/>
</dbReference>
<dbReference type="SUPFAM" id="SSF51735">
    <property type="entry name" value="NAD(P)-binding Rossmann-fold domains"/>
    <property type="match status" value="1"/>
</dbReference>
<dbReference type="AlphaFoldDB" id="A0A067P5E4"/>
<dbReference type="PANTHER" id="PTHR43658:SF8">
    <property type="entry name" value="17-BETA-HYDROXYSTEROID DEHYDROGENASE 14-RELATED"/>
    <property type="match status" value="1"/>
</dbReference>
<protein>
    <recommendedName>
        <fullName evidence="3">Ketoreductase domain-containing protein</fullName>
    </recommendedName>
</protein>
<feature type="domain" description="Ketoreductase" evidence="3">
    <location>
        <begin position="6"/>
        <end position="200"/>
    </location>
</feature>
<evidence type="ECO:0000313" key="5">
    <source>
        <dbReference type="Proteomes" id="UP000027265"/>
    </source>
</evidence>
<keyword evidence="2" id="KW-0560">Oxidoreductase</keyword>
<dbReference type="InParanoid" id="A0A067P5E4"/>
<dbReference type="STRING" id="933084.A0A067P5E4"/>
<proteinExistence type="predicted"/>
<evidence type="ECO:0000313" key="4">
    <source>
        <dbReference type="EMBL" id="KDQ50133.1"/>
    </source>
</evidence>
<sequence length="259" mass="27538">MKISTKTFLISGGSSGLGLSTTKLLLSLSANIAILDLSPPPSDLLEHKGVKFWKTDVTNVDQIEKAVEESAKWAKESGKPIGGVICSAGVATAAKIIDAHNNPHSLDLWNFAISVNLTGTFNLARLVIPHIISGSQPDEDGERGIIIMVSSSAAFEGQTGQLAYSATKGALSSMTLPMARDLGRHGIRVVTIAPGVFASSMTDKFPPKTRGSLERELVFPKRFGKAEEFAQTVKWAIECSYVNGETVRLSGAGRLPGKM</sequence>
<dbReference type="InterPro" id="IPR057326">
    <property type="entry name" value="KR_dom"/>
</dbReference>
<reference evidence="5" key="1">
    <citation type="journal article" date="2014" name="Proc. Natl. Acad. Sci. U.S.A.">
        <title>Extensive sampling of basidiomycete genomes demonstrates inadequacy of the white-rot/brown-rot paradigm for wood decay fungi.</title>
        <authorList>
            <person name="Riley R."/>
            <person name="Salamov A.A."/>
            <person name="Brown D.W."/>
            <person name="Nagy L.G."/>
            <person name="Floudas D."/>
            <person name="Held B.W."/>
            <person name="Levasseur A."/>
            <person name="Lombard V."/>
            <person name="Morin E."/>
            <person name="Otillar R."/>
            <person name="Lindquist E.A."/>
            <person name="Sun H."/>
            <person name="LaButti K.M."/>
            <person name="Schmutz J."/>
            <person name="Jabbour D."/>
            <person name="Luo H."/>
            <person name="Baker S.E."/>
            <person name="Pisabarro A.G."/>
            <person name="Walton J.D."/>
            <person name="Blanchette R.A."/>
            <person name="Henrissat B."/>
            <person name="Martin F."/>
            <person name="Cullen D."/>
            <person name="Hibbett D.S."/>
            <person name="Grigoriev I.V."/>
        </authorList>
    </citation>
    <scope>NUCLEOTIDE SEQUENCE [LARGE SCALE GENOMIC DNA]</scope>
    <source>
        <strain evidence="5">MUCL 33604</strain>
    </source>
</reference>
<accession>A0A067P5E4</accession>
<dbReference type="HOGENOM" id="CLU_010194_42_0_1"/>
<evidence type="ECO:0000259" key="3">
    <source>
        <dbReference type="SMART" id="SM00822"/>
    </source>
</evidence>
<dbReference type="PRINTS" id="PR00081">
    <property type="entry name" value="GDHRDH"/>
</dbReference>
<dbReference type="Proteomes" id="UP000027265">
    <property type="component" value="Unassembled WGS sequence"/>
</dbReference>
<dbReference type="GO" id="GO:0016491">
    <property type="term" value="F:oxidoreductase activity"/>
    <property type="evidence" value="ECO:0007669"/>
    <property type="project" value="UniProtKB-KW"/>
</dbReference>
<organism evidence="4 5">
    <name type="scientific">Jaapia argillacea MUCL 33604</name>
    <dbReference type="NCBI Taxonomy" id="933084"/>
    <lineage>
        <taxon>Eukaryota</taxon>
        <taxon>Fungi</taxon>
        <taxon>Dikarya</taxon>
        <taxon>Basidiomycota</taxon>
        <taxon>Agaricomycotina</taxon>
        <taxon>Agaricomycetes</taxon>
        <taxon>Agaricomycetidae</taxon>
        <taxon>Jaapiales</taxon>
        <taxon>Jaapiaceae</taxon>
        <taxon>Jaapia</taxon>
    </lineage>
</organism>
<dbReference type="OrthoDB" id="1274115at2759"/>
<dbReference type="EMBL" id="KL197765">
    <property type="protein sequence ID" value="KDQ50133.1"/>
    <property type="molecule type" value="Genomic_DNA"/>
</dbReference>
<dbReference type="PANTHER" id="PTHR43658">
    <property type="entry name" value="SHORT-CHAIN DEHYDROGENASE/REDUCTASE"/>
    <property type="match status" value="1"/>
</dbReference>
<name>A0A067P5E4_9AGAM</name>
<dbReference type="InterPro" id="IPR002347">
    <property type="entry name" value="SDR_fam"/>
</dbReference>
<dbReference type="SMART" id="SM00822">
    <property type="entry name" value="PKS_KR"/>
    <property type="match status" value="1"/>
</dbReference>
<keyword evidence="1" id="KW-0521">NADP</keyword>
<gene>
    <name evidence="4" type="ORF">JAAARDRAFT_42314</name>
</gene>
<dbReference type="InterPro" id="IPR020904">
    <property type="entry name" value="Sc_DH/Rdtase_CS"/>
</dbReference>
<dbReference type="InterPro" id="IPR036291">
    <property type="entry name" value="NAD(P)-bd_dom_sf"/>
</dbReference>
<dbReference type="PROSITE" id="PS00061">
    <property type="entry name" value="ADH_SHORT"/>
    <property type="match status" value="1"/>
</dbReference>
<evidence type="ECO:0000256" key="1">
    <source>
        <dbReference type="ARBA" id="ARBA00022857"/>
    </source>
</evidence>
<dbReference type="Pfam" id="PF00106">
    <property type="entry name" value="adh_short"/>
    <property type="match status" value="1"/>
</dbReference>
<keyword evidence="5" id="KW-1185">Reference proteome</keyword>
<evidence type="ECO:0000256" key="2">
    <source>
        <dbReference type="ARBA" id="ARBA00023002"/>
    </source>
</evidence>